<dbReference type="AlphaFoldDB" id="A0A345EEI6"/>
<accession>A0A345E4S1</accession>
<dbReference type="KEGG" id="haj:DU500_12600"/>
<name>A0A345EEI6_9EURY</name>
<dbReference type="Proteomes" id="UP000253273">
    <property type="component" value="Chromosome"/>
</dbReference>
<dbReference type="OrthoDB" id="311452at2157"/>
<dbReference type="EMBL" id="CP031148">
    <property type="protein sequence ID" value="AXG10608.1"/>
    <property type="molecule type" value="Genomic_DNA"/>
</dbReference>
<reference evidence="2 3" key="1">
    <citation type="submission" date="2018-07" db="EMBL/GenBank/DDBJ databases">
        <title>Genome sequences of Haloplanus sp. CBA1112.</title>
        <authorList>
            <person name="Kim Y.B."/>
            <person name="Roh S.W."/>
        </authorList>
    </citation>
    <scope>NUCLEOTIDE SEQUENCE [LARGE SCALE GENOMIC DNA]</scope>
    <source>
        <strain evidence="2 3">CBA1112</strain>
    </source>
</reference>
<sequence>MAIATPPRVERSPDETTVADADEVQAILYALQDDGCRAVLDATGEASMSANELADACDLPLSTTYRKLDTLTETGLLAERTRLCPDGKHTSEYVRAVDEILVDADAGFELTVTRRDPTDRDVR</sequence>
<reference evidence="1 4" key="2">
    <citation type="submission" date="2018-07" db="EMBL/GenBank/DDBJ databases">
        <title>Genome sequences of Haloplanus sp. CBA1113.</title>
        <authorList>
            <person name="Kim Y.B."/>
            <person name="Roh S.W."/>
        </authorList>
    </citation>
    <scope>NUCLEOTIDE SEQUENCE [LARGE SCALE GENOMIC DNA]</scope>
    <source>
        <strain evidence="1 4">CBA1113</strain>
    </source>
</reference>
<dbReference type="GeneID" id="37287825"/>
<dbReference type="InterPro" id="IPR036390">
    <property type="entry name" value="WH_DNA-bd_sf"/>
</dbReference>
<keyword evidence="4" id="KW-1185">Reference proteome</keyword>
<evidence type="ECO:0000313" key="3">
    <source>
        <dbReference type="Proteomes" id="UP000252985"/>
    </source>
</evidence>
<dbReference type="Pfam" id="PF12840">
    <property type="entry name" value="HTH_20"/>
    <property type="match status" value="1"/>
</dbReference>
<evidence type="ECO:0000313" key="1">
    <source>
        <dbReference type="EMBL" id="AXG07193.1"/>
    </source>
</evidence>
<gene>
    <name evidence="2" type="ORF">DU484_12565</name>
    <name evidence="1" type="ORF">DU500_12600</name>
</gene>
<dbReference type="Proteomes" id="UP000252985">
    <property type="component" value="Chromosome"/>
</dbReference>
<proteinExistence type="predicted"/>
<dbReference type="KEGG" id="haq:DU484_12565"/>
<dbReference type="RefSeq" id="WP_114586325.1">
    <property type="nucleotide sequence ID" value="NZ_CP031148.1"/>
</dbReference>
<organism evidence="2 3">
    <name type="scientific">Haloplanus rubicundus</name>
    <dbReference type="NCBI Taxonomy" id="1547898"/>
    <lineage>
        <taxon>Archaea</taxon>
        <taxon>Methanobacteriati</taxon>
        <taxon>Methanobacteriota</taxon>
        <taxon>Stenosarchaea group</taxon>
        <taxon>Halobacteria</taxon>
        <taxon>Halobacteriales</taxon>
        <taxon>Haloferacaceae</taxon>
        <taxon>Haloplanus</taxon>
    </lineage>
</organism>
<evidence type="ECO:0000313" key="4">
    <source>
        <dbReference type="Proteomes" id="UP000253273"/>
    </source>
</evidence>
<evidence type="ECO:0000313" key="2">
    <source>
        <dbReference type="EMBL" id="AXG10608.1"/>
    </source>
</evidence>
<dbReference type="EMBL" id="CP031150">
    <property type="protein sequence ID" value="AXG07193.1"/>
    <property type="molecule type" value="Genomic_DNA"/>
</dbReference>
<dbReference type="Gene3D" id="1.10.10.10">
    <property type="entry name" value="Winged helix-like DNA-binding domain superfamily/Winged helix DNA-binding domain"/>
    <property type="match status" value="1"/>
</dbReference>
<dbReference type="SUPFAM" id="SSF46785">
    <property type="entry name" value="Winged helix' DNA-binding domain"/>
    <property type="match status" value="1"/>
</dbReference>
<dbReference type="InterPro" id="IPR036388">
    <property type="entry name" value="WH-like_DNA-bd_sf"/>
</dbReference>
<protein>
    <submittedName>
        <fullName evidence="2">ArsR family transcriptional regulator</fullName>
    </submittedName>
</protein>
<accession>A0A345EEI6</accession>